<name>B9R8X4_RICCO</name>
<keyword evidence="2" id="KW-1185">Reference proteome</keyword>
<evidence type="ECO:0000313" key="1">
    <source>
        <dbReference type="EMBL" id="EEF52954.1"/>
    </source>
</evidence>
<evidence type="ECO:0000313" key="2">
    <source>
        <dbReference type="Proteomes" id="UP000008311"/>
    </source>
</evidence>
<dbReference type="InParanoid" id="B9R8X4"/>
<gene>
    <name evidence="1" type="ORF">RCOM_1602650</name>
</gene>
<organism evidence="1 2">
    <name type="scientific">Ricinus communis</name>
    <name type="common">Castor bean</name>
    <dbReference type="NCBI Taxonomy" id="3988"/>
    <lineage>
        <taxon>Eukaryota</taxon>
        <taxon>Viridiplantae</taxon>
        <taxon>Streptophyta</taxon>
        <taxon>Embryophyta</taxon>
        <taxon>Tracheophyta</taxon>
        <taxon>Spermatophyta</taxon>
        <taxon>Magnoliopsida</taxon>
        <taxon>eudicotyledons</taxon>
        <taxon>Gunneridae</taxon>
        <taxon>Pentapetalae</taxon>
        <taxon>rosids</taxon>
        <taxon>fabids</taxon>
        <taxon>Malpighiales</taxon>
        <taxon>Euphorbiaceae</taxon>
        <taxon>Acalyphoideae</taxon>
        <taxon>Acalypheae</taxon>
        <taxon>Ricinus</taxon>
    </lineage>
</organism>
<proteinExistence type="predicted"/>
<reference evidence="2" key="1">
    <citation type="journal article" date="2010" name="Nat. Biotechnol.">
        <title>Draft genome sequence of the oilseed species Ricinus communis.</title>
        <authorList>
            <person name="Chan A.P."/>
            <person name="Crabtree J."/>
            <person name="Zhao Q."/>
            <person name="Lorenzi H."/>
            <person name="Orvis J."/>
            <person name="Puiu D."/>
            <person name="Melake-Berhan A."/>
            <person name="Jones K.M."/>
            <person name="Redman J."/>
            <person name="Chen G."/>
            <person name="Cahoon E.B."/>
            <person name="Gedil M."/>
            <person name="Stanke M."/>
            <person name="Haas B.J."/>
            <person name="Wortman J.R."/>
            <person name="Fraser-Liggett C.M."/>
            <person name="Ravel J."/>
            <person name="Rabinowicz P.D."/>
        </authorList>
    </citation>
    <scope>NUCLEOTIDE SEQUENCE [LARGE SCALE GENOMIC DNA]</scope>
    <source>
        <strain evidence="2">cv. Hale</strain>
    </source>
</reference>
<accession>B9R8X4</accession>
<dbReference type="Proteomes" id="UP000008311">
    <property type="component" value="Unassembled WGS sequence"/>
</dbReference>
<dbReference type="AlphaFoldDB" id="B9R8X4"/>
<protein>
    <submittedName>
        <fullName evidence="1">Uncharacterized protein</fullName>
    </submittedName>
</protein>
<sequence length="100" mass="11401">MHKNCKTKGLIESARWLKSRPIHCRLRWVWASSSRALDFYIDTQAGPGLKGTNPRPSHFDREYKPEVTSKLIGKVKTDTSLLVWAGTGARELFKPKVADY</sequence>
<dbReference type="EMBL" id="EQ973772">
    <property type="protein sequence ID" value="EEF52954.1"/>
    <property type="molecule type" value="Genomic_DNA"/>
</dbReference>